<feature type="region of interest" description="Disordered" evidence="3">
    <location>
        <begin position="767"/>
        <end position="795"/>
    </location>
</feature>
<feature type="coiled-coil region" evidence="2">
    <location>
        <begin position="648"/>
        <end position="720"/>
    </location>
</feature>
<accession>A0AAD5EEW7</accession>
<dbReference type="InterPro" id="IPR004328">
    <property type="entry name" value="BRO1_dom"/>
</dbReference>
<dbReference type="AlphaFoldDB" id="A0AAD5EEW7"/>
<evidence type="ECO:0000256" key="1">
    <source>
        <dbReference type="ARBA" id="ARBA00038154"/>
    </source>
</evidence>
<dbReference type="Pfam" id="PF13949">
    <property type="entry name" value="ALIX_LYPXL_bnd"/>
    <property type="match status" value="1"/>
</dbReference>
<dbReference type="Proteomes" id="UP001206595">
    <property type="component" value="Unassembled WGS sequence"/>
</dbReference>
<dbReference type="GeneID" id="75912543"/>
<evidence type="ECO:0000256" key="3">
    <source>
        <dbReference type="SAM" id="MobiDB-lite"/>
    </source>
</evidence>
<dbReference type="InterPro" id="IPR038499">
    <property type="entry name" value="BRO1_sf"/>
</dbReference>
<comment type="caution">
    <text evidence="5">The sequence shown here is derived from an EMBL/GenBank/DDBJ whole genome shotgun (WGS) entry which is preliminary data.</text>
</comment>
<evidence type="ECO:0000313" key="6">
    <source>
        <dbReference type="Proteomes" id="UP001206595"/>
    </source>
</evidence>
<dbReference type="GO" id="GO:0005768">
    <property type="term" value="C:endosome"/>
    <property type="evidence" value="ECO:0007669"/>
    <property type="project" value="TreeGrafter"/>
</dbReference>
<organism evidence="5 6">
    <name type="scientific">Umbelopsis ramanniana AG</name>
    <dbReference type="NCBI Taxonomy" id="1314678"/>
    <lineage>
        <taxon>Eukaryota</taxon>
        <taxon>Fungi</taxon>
        <taxon>Fungi incertae sedis</taxon>
        <taxon>Mucoromycota</taxon>
        <taxon>Mucoromycotina</taxon>
        <taxon>Umbelopsidomycetes</taxon>
        <taxon>Umbelopsidales</taxon>
        <taxon>Umbelopsidaceae</taxon>
        <taxon>Umbelopsis</taxon>
    </lineage>
</organism>
<sequence>MANATTNLLAVEVKRTEKVALTQVLRDYISNAYAEHPDLYTDDFRVLDELRMDCIHLGAQHNALNRLIKYHGQLVFIGSKFPIDVGAEFPWYPAFSANGGKPVAYRNLNYEKACVLYSIAAMQSQLGISENRATADGVRKACMYFQNAAGAFKHLQDVVIPEIRTAPTKDMTTSALNTLVSLMLAQAQECVWQKAAIDHLRDGTIARLAIQVAEYYDSAYDLATNSSISGLYPQSWLSHMQIKTLHFKAAAQFRKATECISQNKYGEEIARLQLAESYVKKGLDMSGSFLSRGSGVNEMVINDLKSLQQIIQSNLARAQRDNDVIYLEPVPSSSALPPIVKSGMVKPMPTTEITDPVQLMMDNERSHGKMPHPLLGLPLFQKLVPFAVHQAASVYFDRKERVLKVDIIGKLDELTGVYQSTLRSLNLPTALQALEQPIGPPPSLIKRADEIKSKGGSALLYDMIEKVRQSSLKNSELLDQALNAVDEELEEDDAMRKQYGDKWPLQKSSELTGQLIAQGKKHRETILSAQKADQTVHQKLDTWVKIIDILNLPTDEIERSIPSVHVTRGYSAHDEDDDLARQNNAARHLRALLEQADGHVRERKDIIERAQRTSMADDISPALLNKAAQLTANSPIAKIEPAQFEDLFAEQLRQYDEYLKDVDKQEEEQDLLMKKIATANEDFLEARRFNPAIAKREKALQNLEQAYDKFQEIYTNLKEGMKFYTDHGQSLSTFRKKCLDYQQHRRNEAREALKTLGVNPLSLASLNLNPQDNAQPQAGGAWQPKFGIRFSGQKP</sequence>
<dbReference type="RefSeq" id="XP_051446963.1">
    <property type="nucleotide sequence ID" value="XM_051587196.1"/>
</dbReference>
<proteinExistence type="inferred from homology"/>
<keyword evidence="2" id="KW-0175">Coiled coil</keyword>
<dbReference type="Gene3D" id="1.20.140.50">
    <property type="entry name" value="alix/aip1 like domains"/>
    <property type="match status" value="1"/>
</dbReference>
<dbReference type="SMART" id="SM01041">
    <property type="entry name" value="BRO1"/>
    <property type="match status" value="1"/>
</dbReference>
<dbReference type="CDD" id="cd09241">
    <property type="entry name" value="BRO1_ScRim20-like"/>
    <property type="match status" value="1"/>
</dbReference>
<dbReference type="PROSITE" id="PS51180">
    <property type="entry name" value="BRO1"/>
    <property type="match status" value="1"/>
</dbReference>
<feature type="domain" description="BRO1" evidence="4">
    <location>
        <begin position="7"/>
        <end position="418"/>
    </location>
</feature>
<protein>
    <recommendedName>
        <fullName evidence="4">BRO1 domain-containing protein</fullName>
    </recommendedName>
</protein>
<dbReference type="EMBL" id="MU620903">
    <property type="protein sequence ID" value="KAI8581959.1"/>
    <property type="molecule type" value="Genomic_DNA"/>
</dbReference>
<dbReference type="InterPro" id="IPR025304">
    <property type="entry name" value="ALIX_V_dom"/>
</dbReference>
<dbReference type="Gene3D" id="1.25.40.280">
    <property type="entry name" value="alix/aip1 like domains"/>
    <property type="match status" value="1"/>
</dbReference>
<evidence type="ECO:0000259" key="4">
    <source>
        <dbReference type="PROSITE" id="PS51180"/>
    </source>
</evidence>
<dbReference type="PANTHER" id="PTHR23030">
    <property type="entry name" value="PCD6 INTERACTING PROTEIN-RELATED"/>
    <property type="match status" value="1"/>
</dbReference>
<evidence type="ECO:0000256" key="2">
    <source>
        <dbReference type="SAM" id="Coils"/>
    </source>
</evidence>
<dbReference type="Gene3D" id="1.20.120.560">
    <property type="entry name" value="alix/aip1 in complex with the ypdl late domain"/>
    <property type="match status" value="1"/>
</dbReference>
<gene>
    <name evidence="5" type="ORF">K450DRAFT_230117</name>
</gene>
<evidence type="ECO:0000313" key="5">
    <source>
        <dbReference type="EMBL" id="KAI8581959.1"/>
    </source>
</evidence>
<dbReference type="Pfam" id="PF03097">
    <property type="entry name" value="BRO1"/>
    <property type="match status" value="1"/>
</dbReference>
<reference evidence="5" key="1">
    <citation type="submission" date="2021-06" db="EMBL/GenBank/DDBJ databases">
        <authorList>
            <consortium name="DOE Joint Genome Institute"/>
            <person name="Mondo S.J."/>
            <person name="Amses K.R."/>
            <person name="Simmons D.R."/>
            <person name="Longcore J.E."/>
            <person name="Seto K."/>
            <person name="Alves G.H."/>
            <person name="Bonds A.E."/>
            <person name="Quandt C.A."/>
            <person name="Davis W.J."/>
            <person name="Chang Y."/>
            <person name="Letcher P.M."/>
            <person name="Powell M.J."/>
            <person name="Kuo A."/>
            <person name="Labutti K."/>
            <person name="Pangilinan J."/>
            <person name="Andreopoulos W."/>
            <person name="Tritt A."/>
            <person name="Riley R."/>
            <person name="Hundley H."/>
            <person name="Johnson J."/>
            <person name="Lipzen A."/>
            <person name="Barry K."/>
            <person name="Berbee M.L."/>
            <person name="Buchler N.E."/>
            <person name="Grigoriev I.V."/>
            <person name="Spatafora J.W."/>
            <person name="Stajich J.E."/>
            <person name="James T.Y."/>
        </authorList>
    </citation>
    <scope>NUCLEOTIDE SEQUENCE</scope>
    <source>
        <strain evidence="5">AG</strain>
    </source>
</reference>
<keyword evidence="6" id="KW-1185">Reference proteome</keyword>
<comment type="similarity">
    <text evidence="1">Belongs to the palA/RIM20 family.</text>
</comment>
<reference evidence="5" key="2">
    <citation type="journal article" date="2022" name="Proc. Natl. Acad. Sci. U.S.A.">
        <title>Diploid-dominant life cycles characterize the early evolution of Fungi.</title>
        <authorList>
            <person name="Amses K.R."/>
            <person name="Simmons D.R."/>
            <person name="Longcore J.E."/>
            <person name="Mondo S.J."/>
            <person name="Seto K."/>
            <person name="Jeronimo G.H."/>
            <person name="Bonds A.E."/>
            <person name="Quandt C.A."/>
            <person name="Davis W.J."/>
            <person name="Chang Y."/>
            <person name="Federici B.A."/>
            <person name="Kuo A."/>
            <person name="LaButti K."/>
            <person name="Pangilinan J."/>
            <person name="Andreopoulos W."/>
            <person name="Tritt A."/>
            <person name="Riley R."/>
            <person name="Hundley H."/>
            <person name="Johnson J."/>
            <person name="Lipzen A."/>
            <person name="Barry K."/>
            <person name="Lang B.F."/>
            <person name="Cuomo C.A."/>
            <person name="Buchler N.E."/>
            <person name="Grigoriev I.V."/>
            <person name="Spatafora J.W."/>
            <person name="Stajich J.E."/>
            <person name="James T.Y."/>
        </authorList>
    </citation>
    <scope>NUCLEOTIDE SEQUENCE</scope>
    <source>
        <strain evidence="5">AG</strain>
    </source>
</reference>
<name>A0AAD5EEW7_UMBRA</name>
<dbReference type="PANTHER" id="PTHR23030:SF39">
    <property type="entry name" value="PROGRAMMED CELL DEATH 6-INTERACTING PROTEIN"/>
    <property type="match status" value="1"/>
</dbReference>